<dbReference type="Proteomes" id="UP000789375">
    <property type="component" value="Unassembled WGS sequence"/>
</dbReference>
<name>A0A9N9N7I3_FUNMO</name>
<evidence type="ECO:0000313" key="2">
    <source>
        <dbReference type="Proteomes" id="UP000789375"/>
    </source>
</evidence>
<gene>
    <name evidence="1" type="ORF">FMOSSE_LOCUS14135</name>
</gene>
<protein>
    <submittedName>
        <fullName evidence="1">13519_t:CDS:1</fullName>
    </submittedName>
</protein>
<keyword evidence="2" id="KW-1185">Reference proteome</keyword>
<comment type="caution">
    <text evidence="1">The sequence shown here is derived from an EMBL/GenBank/DDBJ whole genome shotgun (WGS) entry which is preliminary data.</text>
</comment>
<reference evidence="1" key="1">
    <citation type="submission" date="2021-06" db="EMBL/GenBank/DDBJ databases">
        <authorList>
            <person name="Kallberg Y."/>
            <person name="Tangrot J."/>
            <person name="Rosling A."/>
        </authorList>
    </citation>
    <scope>NUCLEOTIDE SEQUENCE</scope>
    <source>
        <strain evidence="1">87-6 pot B 2015</strain>
    </source>
</reference>
<dbReference type="AlphaFoldDB" id="A0A9N9N7I3"/>
<organism evidence="1 2">
    <name type="scientific">Funneliformis mosseae</name>
    <name type="common">Endomycorrhizal fungus</name>
    <name type="synonym">Glomus mosseae</name>
    <dbReference type="NCBI Taxonomy" id="27381"/>
    <lineage>
        <taxon>Eukaryota</taxon>
        <taxon>Fungi</taxon>
        <taxon>Fungi incertae sedis</taxon>
        <taxon>Mucoromycota</taxon>
        <taxon>Glomeromycotina</taxon>
        <taxon>Glomeromycetes</taxon>
        <taxon>Glomerales</taxon>
        <taxon>Glomeraceae</taxon>
        <taxon>Funneliformis</taxon>
    </lineage>
</organism>
<dbReference type="EMBL" id="CAJVPP010009961">
    <property type="protein sequence ID" value="CAG8707931.1"/>
    <property type="molecule type" value="Genomic_DNA"/>
</dbReference>
<feature type="non-terminal residue" evidence="1">
    <location>
        <position position="1"/>
    </location>
</feature>
<accession>A0A9N9N7I3</accession>
<sequence length="530" mass="61968">MSIKKVEEIITEQSSNEYLSHYDTNLYSTLHVVISPNGQQVTTFNTITLELNMGKSLAISNPIDQVDNEDMHAKTLIALSCFDEKDMMLRKLLSLIASLTYQHQLRTSSGKDGKIEFHHSSYERKVRIYTEVDEFGGLVRFLDDDPLDPYTATILVQAELKKLYQNTLCLELLSRSIENDYFIIENYKDKMQVVEMYNMRTNQLEMVFHQRAESVATLFGHSSSAVAISRHKTLLAYCRDNAIKVLRDIKKLFPFQQYRLVRNCGTILLIDNSDGSVIPILNDSFIKNILVPSFISKRELIELRLQYLHNSEEYFDADSELEKSSIIVNNMELWVHNKNYGHISAFLDNEKITQLFIRKTTLQVWYRKNKRSKKRLKYIWVILMKDILIIKSLEIGKREFKVTLSSQSTQSYQRNTINDACSAFRYLYEKRDNPTASLVYSRHINLVQQILNTKDSDFSIRYLHTSCLYEWPKKPKKSDLETAIKCSEGRQRDVVMIGFFLDYYSDNAIDNTSWMFTVFRAIPLLFENRL</sequence>
<proteinExistence type="predicted"/>
<evidence type="ECO:0000313" key="1">
    <source>
        <dbReference type="EMBL" id="CAG8707931.1"/>
    </source>
</evidence>
<feature type="non-terminal residue" evidence="1">
    <location>
        <position position="530"/>
    </location>
</feature>